<keyword evidence="2" id="KW-1185">Reference proteome</keyword>
<evidence type="ECO:0000313" key="2">
    <source>
        <dbReference type="Proteomes" id="UP001211907"/>
    </source>
</evidence>
<dbReference type="AlphaFoldDB" id="A0AAD5X7T9"/>
<accession>A0AAD5X7T9</accession>
<sequence>MKSDATGNAVQEESKTVHVQSLDRDFAGLYKLFMELPDACRIGYHKNYIFLCFKTPESAKVAVESINKRTSMRARTVEFEYSPHFTPGSLGTPGKIVRMNFITVSPTEAEIRAVFMRHKGFTKLQYTSKKCWATFASIDTASKALQHFNAHTNIKVVFCNNVSGGGKN</sequence>
<dbReference type="GO" id="GO:0003676">
    <property type="term" value="F:nucleic acid binding"/>
    <property type="evidence" value="ECO:0007669"/>
    <property type="project" value="InterPro"/>
</dbReference>
<dbReference type="InterPro" id="IPR012677">
    <property type="entry name" value="Nucleotide-bd_a/b_plait_sf"/>
</dbReference>
<comment type="caution">
    <text evidence="1">The sequence shown here is derived from an EMBL/GenBank/DDBJ whole genome shotgun (WGS) entry which is preliminary data.</text>
</comment>
<reference evidence="1" key="1">
    <citation type="submission" date="2020-05" db="EMBL/GenBank/DDBJ databases">
        <title>Phylogenomic resolution of chytrid fungi.</title>
        <authorList>
            <person name="Stajich J.E."/>
            <person name="Amses K."/>
            <person name="Simmons R."/>
            <person name="Seto K."/>
            <person name="Myers J."/>
            <person name="Bonds A."/>
            <person name="Quandt C.A."/>
            <person name="Barry K."/>
            <person name="Liu P."/>
            <person name="Grigoriev I."/>
            <person name="Longcore J.E."/>
            <person name="James T.Y."/>
        </authorList>
    </citation>
    <scope>NUCLEOTIDE SEQUENCE</scope>
    <source>
        <strain evidence="1">JEL0513</strain>
    </source>
</reference>
<evidence type="ECO:0008006" key="3">
    <source>
        <dbReference type="Google" id="ProtNLM"/>
    </source>
</evidence>
<protein>
    <recommendedName>
        <fullName evidence="3">RRM domain-containing protein</fullName>
    </recommendedName>
</protein>
<proteinExistence type="predicted"/>
<dbReference type="EMBL" id="JADGJH010002734">
    <property type="protein sequence ID" value="KAJ3095225.1"/>
    <property type="molecule type" value="Genomic_DNA"/>
</dbReference>
<dbReference type="Proteomes" id="UP001211907">
    <property type="component" value="Unassembled WGS sequence"/>
</dbReference>
<name>A0AAD5X7T9_9FUNG</name>
<dbReference type="SUPFAM" id="SSF54928">
    <property type="entry name" value="RNA-binding domain, RBD"/>
    <property type="match status" value="1"/>
</dbReference>
<dbReference type="Gene3D" id="3.30.70.330">
    <property type="match status" value="1"/>
</dbReference>
<organism evidence="1 2">
    <name type="scientific">Physocladia obscura</name>
    <dbReference type="NCBI Taxonomy" id="109957"/>
    <lineage>
        <taxon>Eukaryota</taxon>
        <taxon>Fungi</taxon>
        <taxon>Fungi incertae sedis</taxon>
        <taxon>Chytridiomycota</taxon>
        <taxon>Chytridiomycota incertae sedis</taxon>
        <taxon>Chytridiomycetes</taxon>
        <taxon>Chytridiales</taxon>
        <taxon>Chytriomycetaceae</taxon>
        <taxon>Physocladia</taxon>
    </lineage>
</organism>
<gene>
    <name evidence="1" type="ORF">HK100_005885</name>
</gene>
<dbReference type="InterPro" id="IPR035979">
    <property type="entry name" value="RBD_domain_sf"/>
</dbReference>
<evidence type="ECO:0000313" key="1">
    <source>
        <dbReference type="EMBL" id="KAJ3095225.1"/>
    </source>
</evidence>